<evidence type="ECO:0000313" key="2">
    <source>
        <dbReference type="Proteomes" id="UP000243053"/>
    </source>
</evidence>
<name>A0A1Y5EPT7_COLPS</name>
<comment type="caution">
    <text evidence="1">The sequence shown here is derived from an EMBL/GenBank/DDBJ whole genome shotgun (WGS) entry which is preliminary data.</text>
</comment>
<dbReference type="AlphaFoldDB" id="A0A1Y5EPT7"/>
<evidence type="ECO:0000313" key="1">
    <source>
        <dbReference type="EMBL" id="OUR84741.1"/>
    </source>
</evidence>
<gene>
    <name evidence="1" type="ORF">A9Q75_01475</name>
</gene>
<sequence>MNYLSLFKSKEIAEASDGRHIPCDYINHKRFELDCNYCLGLHYVFIRYTQDCTYSKGYTLRKTIHHLLDFTVIFESKNVKDLHPTSLLNINTEFFYSFYLYLQEIQAPKEMATRLKSSLVKVAAQNDHGMPLLMLPILHESGSKPREPISEGCFDELSLALREHIDKLYEKLEYRKLVEQSEPYNISDIRKLISEHQKKGRIGYWEPSNKRALKTLLYHKHPFSVPFEEYLSAAFKDFNSSNVLHELYGRYLNPQLRFTDKKAGRLIYYLESLVESYFPTPTDQVAIVLFIMIQTGWNKETVFAIDKDNFEHVLTSALSTNQVLIISEKERGQSIDKPFFDPKCFKSASDKKDKYSTYNLIHLAKALSEPFIGLPEDSTSNMDRTNHNYLFSCMRFCQQWSATNTKQGGRPGRYSTLAVKSLWTVGIKRFFEKYEVFDNGKKITKAQDLNGRLRPTWIKYVRDKRKHPLSLISMEQGHSSIETTDVHYDNSSAANQNRRERLKGELDLLTKSLRERKFKGLLYNRNTTSIDKTPLNFFTIPGHKKSLWGCMNSKKADWPGSDKWLMSGQKCNAIAKCLFCSQICIFEDSLPYLMEREHIIQSQLLTSEDGITDPLLHDELEIIQYIFDEWGNEKALKNAARFHRKNNNLLPNDMRSLSMFFED</sequence>
<dbReference type="Proteomes" id="UP000243053">
    <property type="component" value="Unassembled WGS sequence"/>
</dbReference>
<proteinExistence type="predicted"/>
<protein>
    <submittedName>
        <fullName evidence="1">Uncharacterized protein</fullName>
    </submittedName>
</protein>
<reference evidence="2" key="1">
    <citation type="journal article" date="2017" name="Proc. Natl. Acad. Sci. U.S.A.">
        <title>Simulation of Deepwater Horizon oil plume reveals substrate specialization within a complex community of hydrocarbon degraders.</title>
        <authorList>
            <person name="Hu P."/>
            <person name="Dubinsky E.A."/>
            <person name="Probst A.J."/>
            <person name="Wang J."/>
            <person name="Sieber C.M.K."/>
            <person name="Tom L.M."/>
            <person name="Gardinali P."/>
            <person name="Banfield J.F."/>
            <person name="Atlas R.M."/>
            <person name="Andersen G.L."/>
        </authorList>
    </citation>
    <scope>NUCLEOTIDE SEQUENCE [LARGE SCALE GENOMIC DNA]</scope>
</reference>
<organism evidence="1 2">
    <name type="scientific">Colwellia psychrerythraea</name>
    <name type="common">Vibrio psychroerythus</name>
    <dbReference type="NCBI Taxonomy" id="28229"/>
    <lineage>
        <taxon>Bacteria</taxon>
        <taxon>Pseudomonadati</taxon>
        <taxon>Pseudomonadota</taxon>
        <taxon>Gammaproteobacteria</taxon>
        <taxon>Alteromonadales</taxon>
        <taxon>Colwelliaceae</taxon>
        <taxon>Colwellia</taxon>
    </lineage>
</organism>
<dbReference type="EMBL" id="MAAF01000010">
    <property type="protein sequence ID" value="OUR84741.1"/>
    <property type="molecule type" value="Genomic_DNA"/>
</dbReference>
<accession>A0A1Y5EPT7</accession>